<dbReference type="STRING" id="1121321.SAMN04488530_10317"/>
<accession>A0A1M5KLJ1</accession>
<evidence type="ECO:0000313" key="2">
    <source>
        <dbReference type="Proteomes" id="UP000243255"/>
    </source>
</evidence>
<organism evidence="1 2">
    <name type="scientific">Asaccharospora irregularis DSM 2635</name>
    <dbReference type="NCBI Taxonomy" id="1121321"/>
    <lineage>
        <taxon>Bacteria</taxon>
        <taxon>Bacillati</taxon>
        <taxon>Bacillota</taxon>
        <taxon>Clostridia</taxon>
        <taxon>Peptostreptococcales</taxon>
        <taxon>Peptostreptococcaceae</taxon>
        <taxon>Asaccharospora</taxon>
    </lineage>
</organism>
<dbReference type="Proteomes" id="UP000243255">
    <property type="component" value="Unassembled WGS sequence"/>
</dbReference>
<dbReference type="RefSeq" id="WP_242948805.1">
    <property type="nucleotide sequence ID" value="NZ_BAABCH010000085.1"/>
</dbReference>
<protein>
    <recommendedName>
        <fullName evidence="3">Tetratricopeptide repeat-containing protein</fullName>
    </recommendedName>
</protein>
<name>A0A1M5KLJ1_9FIRM</name>
<reference evidence="2" key="1">
    <citation type="submission" date="2016-11" db="EMBL/GenBank/DDBJ databases">
        <authorList>
            <person name="Varghese N."/>
            <person name="Submissions S."/>
        </authorList>
    </citation>
    <scope>NUCLEOTIDE SEQUENCE [LARGE SCALE GENOMIC DNA]</scope>
    <source>
        <strain evidence="2">DSM 2635</strain>
    </source>
</reference>
<sequence>MNFKLGDYDSAEKYYKEGVQLGSKKCEYMLANLYYKKSIDMHRKLAKENYDDCSKIIESAADIKLDFYETLVPKFTLIEEKIDEEEYVPIYILDINENLEDMLDDLQYEMIIDEQEE</sequence>
<evidence type="ECO:0000313" key="1">
    <source>
        <dbReference type="EMBL" id="SHG53349.1"/>
    </source>
</evidence>
<dbReference type="AlphaFoldDB" id="A0A1M5KLJ1"/>
<proteinExistence type="predicted"/>
<gene>
    <name evidence="1" type="ORF">SAMN04488530_10317</name>
</gene>
<evidence type="ECO:0008006" key="3">
    <source>
        <dbReference type="Google" id="ProtNLM"/>
    </source>
</evidence>
<dbReference type="SUPFAM" id="SSF81901">
    <property type="entry name" value="HCP-like"/>
    <property type="match status" value="1"/>
</dbReference>
<dbReference type="EMBL" id="FQWX01000003">
    <property type="protein sequence ID" value="SHG53349.1"/>
    <property type="molecule type" value="Genomic_DNA"/>
</dbReference>
<keyword evidence="2" id="KW-1185">Reference proteome</keyword>